<proteinExistence type="predicted"/>
<evidence type="ECO:0000313" key="1">
    <source>
        <dbReference type="EMBL" id="PQQ20647.1"/>
    </source>
</evidence>
<gene>
    <name evidence="1" type="ORF">Pyn_16346</name>
</gene>
<protein>
    <submittedName>
        <fullName evidence="1">Uncharacterized protein</fullName>
    </submittedName>
</protein>
<accession>A0A314ZR17</accession>
<organism evidence="1 2">
    <name type="scientific">Prunus yedoensis var. nudiflora</name>
    <dbReference type="NCBI Taxonomy" id="2094558"/>
    <lineage>
        <taxon>Eukaryota</taxon>
        <taxon>Viridiplantae</taxon>
        <taxon>Streptophyta</taxon>
        <taxon>Embryophyta</taxon>
        <taxon>Tracheophyta</taxon>
        <taxon>Spermatophyta</taxon>
        <taxon>Magnoliopsida</taxon>
        <taxon>eudicotyledons</taxon>
        <taxon>Gunneridae</taxon>
        <taxon>Pentapetalae</taxon>
        <taxon>rosids</taxon>
        <taxon>fabids</taxon>
        <taxon>Rosales</taxon>
        <taxon>Rosaceae</taxon>
        <taxon>Amygdaloideae</taxon>
        <taxon>Amygdaleae</taxon>
        <taxon>Prunus</taxon>
    </lineage>
</organism>
<dbReference type="EMBL" id="PJQY01000030">
    <property type="protein sequence ID" value="PQQ20647.1"/>
    <property type="molecule type" value="Genomic_DNA"/>
</dbReference>
<sequence>MGDAVQIGQGQRQFPIEFIGSQGQVGEIKVLKLPELAYREWNFPFKVIGSQDQVGEVGTKTKLKRD</sequence>
<dbReference type="AlphaFoldDB" id="A0A314ZR17"/>
<keyword evidence="2" id="KW-1185">Reference proteome</keyword>
<name>A0A314ZR17_PRUYE</name>
<comment type="caution">
    <text evidence="1">The sequence shown here is derived from an EMBL/GenBank/DDBJ whole genome shotgun (WGS) entry which is preliminary data.</text>
</comment>
<reference evidence="1 2" key="1">
    <citation type="submission" date="2018-02" db="EMBL/GenBank/DDBJ databases">
        <title>Draft genome of wild Prunus yedoensis var. nudiflora.</title>
        <authorList>
            <person name="Baek S."/>
            <person name="Kim J.-H."/>
            <person name="Choi K."/>
            <person name="Kim G.-B."/>
            <person name="Cho A."/>
            <person name="Jang H."/>
            <person name="Shin C.-H."/>
            <person name="Yu H.-J."/>
            <person name="Mun J.-H."/>
        </authorList>
    </citation>
    <scope>NUCLEOTIDE SEQUENCE [LARGE SCALE GENOMIC DNA]</scope>
    <source>
        <strain evidence="2">cv. Jeju island</strain>
        <tissue evidence="1">Leaf</tissue>
    </source>
</reference>
<dbReference type="Proteomes" id="UP000250321">
    <property type="component" value="Unassembled WGS sequence"/>
</dbReference>
<evidence type="ECO:0000313" key="2">
    <source>
        <dbReference type="Proteomes" id="UP000250321"/>
    </source>
</evidence>